<dbReference type="Gene3D" id="3.40.50.300">
    <property type="entry name" value="P-loop containing nucleotide triphosphate hydrolases"/>
    <property type="match status" value="2"/>
</dbReference>
<dbReference type="CDD" id="cd02027">
    <property type="entry name" value="APSK"/>
    <property type="match status" value="1"/>
</dbReference>
<evidence type="ECO:0000256" key="14">
    <source>
        <dbReference type="ARBA" id="ARBA00023268"/>
    </source>
</evidence>
<dbReference type="InterPro" id="IPR000795">
    <property type="entry name" value="T_Tr_GTP-bd_dom"/>
</dbReference>
<dbReference type="GO" id="GO:0004020">
    <property type="term" value="F:adenylylsulfate kinase activity"/>
    <property type="evidence" value="ECO:0007669"/>
    <property type="project" value="UniProtKB-UniRule"/>
</dbReference>
<dbReference type="GO" id="GO:0070814">
    <property type="term" value="P:hydrogen sulfide biosynthetic process"/>
    <property type="evidence" value="ECO:0007669"/>
    <property type="project" value="UniProtKB-UniRule"/>
</dbReference>
<feature type="binding site" evidence="16">
    <location>
        <begin position="118"/>
        <end position="122"/>
    </location>
    <ligand>
        <name>GTP</name>
        <dbReference type="ChEBI" id="CHEBI:37565"/>
    </ligand>
</feature>
<organism evidence="19 20">
    <name type="scientific">Pseudomonas fluorescens</name>
    <dbReference type="NCBI Taxonomy" id="294"/>
    <lineage>
        <taxon>Bacteria</taxon>
        <taxon>Pseudomonadati</taxon>
        <taxon>Pseudomonadota</taxon>
        <taxon>Gammaproteobacteria</taxon>
        <taxon>Pseudomonadales</taxon>
        <taxon>Pseudomonadaceae</taxon>
        <taxon>Pseudomonas</taxon>
    </lineage>
</organism>
<keyword evidence="7" id="KW-0536">Nodulation</keyword>
<evidence type="ECO:0000313" key="19">
    <source>
        <dbReference type="EMBL" id="TFW41075.1"/>
    </source>
</evidence>
<dbReference type="PANTHER" id="PTHR23115">
    <property type="entry name" value="TRANSLATION FACTOR"/>
    <property type="match status" value="1"/>
</dbReference>
<dbReference type="CDD" id="cd04095">
    <property type="entry name" value="CysN_NoDQ_III"/>
    <property type="match status" value="1"/>
</dbReference>
<sequence length="637" mass="70570">MPTIKSRLRKPQPAPHTLSLADLFEQQRHQDLLRFITCGNVDDGKSTLIGRLLWESRHVFDDQLRDLQIDSKRHGTQGNELDFALLVDGLTAEREQGITIDVAYRFFSTPRRKFIVADTPGHEQYTRNMVTGASTADVAVLLVDAQRGVLTQTRRHAYLASLLGIRHIILAINKMDLVAYDRQVFDTIRATFQTVAESLGFQTLTAIPLSALKGDNITTRSANTPWYTGPTLISHLETIEAPRSSGDKTVFPVQWVNRPNADFRGFSGTLASGELALGDLVRITASGQTAKIARLLTVDGDQPKASAGDAITLVLDQDVDVSRGDVIARADQPLEMTDQFEATLVWMADEAGLISRTYDLKLATQWAAASITTLKFRVNVNTQAHEACRQLRLNDIVVANLALSKPLVFAPYAQSQTLGGFILVDPFTQATVAAGMIRHNLRRAQNVHRQALSISRIDRERLNGHTAKVIWFTGLSGSGKSALANALEKELHAQGKRTYILDGDNVRQGLNKDLGFTDADRVENIRRVAEVAKLMMDAGLIVMTAFISPFRAEREMARQLIGEDNFIEVFVDTPLDICERRDPKGLYKKARSGLLPNMTGINSPYEAPEQPALKLDTSDLDIEMTVKHLMALLLNNR</sequence>
<evidence type="ECO:0000256" key="10">
    <source>
        <dbReference type="ARBA" id="ARBA00022741"/>
    </source>
</evidence>
<dbReference type="PROSITE" id="PS00301">
    <property type="entry name" value="G_TR_1"/>
    <property type="match status" value="1"/>
</dbReference>
<feature type="active site" description="Phosphoserine intermediate" evidence="17">
    <location>
        <position position="548"/>
    </location>
</feature>
<dbReference type="NCBIfam" id="NF003013">
    <property type="entry name" value="PRK03846.1"/>
    <property type="match status" value="1"/>
</dbReference>
<keyword evidence="10 16" id="KW-0547">Nucleotide-binding</keyword>
<evidence type="ECO:0000256" key="2">
    <source>
        <dbReference type="ARBA" id="ARBA00002357"/>
    </source>
</evidence>
<dbReference type="PRINTS" id="PR00315">
    <property type="entry name" value="ELONGATNFCT"/>
</dbReference>
<keyword evidence="13 16" id="KW-0342">GTP-binding</keyword>
<dbReference type="GO" id="GO:0005525">
    <property type="term" value="F:GTP binding"/>
    <property type="evidence" value="ECO:0007669"/>
    <property type="project" value="UniProtKB-UniRule"/>
</dbReference>
<dbReference type="CDD" id="cd03695">
    <property type="entry name" value="CysN_NodQ_II"/>
    <property type="match status" value="1"/>
</dbReference>
<evidence type="ECO:0000259" key="18">
    <source>
        <dbReference type="PROSITE" id="PS51722"/>
    </source>
</evidence>
<dbReference type="Gene3D" id="2.40.30.10">
    <property type="entry name" value="Translation factors"/>
    <property type="match status" value="2"/>
</dbReference>
<dbReference type="InterPro" id="IPR059117">
    <property type="entry name" value="APS_kinase_dom"/>
</dbReference>
<evidence type="ECO:0000256" key="5">
    <source>
        <dbReference type="ARBA" id="ARBA00005438"/>
    </source>
</evidence>
<dbReference type="FunFam" id="3.40.50.300:FF:000212">
    <property type="entry name" value="Adenylyl-sulfate kinase"/>
    <property type="match status" value="1"/>
</dbReference>
<evidence type="ECO:0000256" key="15">
    <source>
        <dbReference type="ARBA" id="ARBA00049370"/>
    </source>
</evidence>
<gene>
    <name evidence="16 19" type="primary">cysN</name>
    <name evidence="17" type="synonym">cysC</name>
    <name evidence="19" type="ORF">E4T65_23120</name>
</gene>
<evidence type="ECO:0000256" key="4">
    <source>
        <dbReference type="ARBA" id="ARBA00004806"/>
    </source>
</evidence>
<evidence type="ECO:0000313" key="20">
    <source>
        <dbReference type="Proteomes" id="UP000297322"/>
    </source>
</evidence>
<dbReference type="Pfam" id="PF22594">
    <property type="entry name" value="GTP-eEF1A_C"/>
    <property type="match status" value="1"/>
</dbReference>
<dbReference type="PROSITE" id="PS51722">
    <property type="entry name" value="G_TR_2"/>
    <property type="match status" value="1"/>
</dbReference>
<comment type="catalytic activity">
    <reaction evidence="15 16">
        <text>sulfate + ATP + H(+) = adenosine 5'-phosphosulfate + diphosphate</text>
        <dbReference type="Rhea" id="RHEA:18133"/>
        <dbReference type="ChEBI" id="CHEBI:15378"/>
        <dbReference type="ChEBI" id="CHEBI:16189"/>
        <dbReference type="ChEBI" id="CHEBI:30616"/>
        <dbReference type="ChEBI" id="CHEBI:33019"/>
        <dbReference type="ChEBI" id="CHEBI:58243"/>
        <dbReference type="EC" id="2.7.7.4"/>
    </reaction>
</comment>
<comment type="subunit">
    <text evidence="16">Heterodimer composed of CysD, the smaller subunit, and CysN.</text>
</comment>
<dbReference type="EC" id="2.7.7.4" evidence="16"/>
<evidence type="ECO:0000256" key="17">
    <source>
        <dbReference type="HAMAP-Rule" id="MF_00065"/>
    </source>
</evidence>
<dbReference type="GO" id="GO:0004781">
    <property type="term" value="F:sulfate adenylyltransferase (ATP) activity"/>
    <property type="evidence" value="ECO:0007669"/>
    <property type="project" value="UniProtKB-UniRule"/>
</dbReference>
<keyword evidence="17" id="KW-0597">Phosphoprotein</keyword>
<comment type="catalytic activity">
    <reaction evidence="1 17">
        <text>adenosine 5'-phosphosulfate + ATP = 3'-phosphoadenylyl sulfate + ADP + H(+)</text>
        <dbReference type="Rhea" id="RHEA:24152"/>
        <dbReference type="ChEBI" id="CHEBI:15378"/>
        <dbReference type="ChEBI" id="CHEBI:30616"/>
        <dbReference type="ChEBI" id="CHEBI:58243"/>
        <dbReference type="ChEBI" id="CHEBI:58339"/>
        <dbReference type="ChEBI" id="CHEBI:456216"/>
        <dbReference type="EC" id="2.7.1.25"/>
    </reaction>
</comment>
<dbReference type="InterPro" id="IPR041757">
    <property type="entry name" value="CysN_GTP-bd"/>
</dbReference>
<dbReference type="Pfam" id="PF00009">
    <property type="entry name" value="GTP_EFTU"/>
    <property type="match status" value="1"/>
</dbReference>
<dbReference type="InterPro" id="IPR002891">
    <property type="entry name" value="APS"/>
</dbReference>
<evidence type="ECO:0000256" key="3">
    <source>
        <dbReference type="ARBA" id="ARBA00002632"/>
    </source>
</evidence>
<dbReference type="GO" id="GO:0000103">
    <property type="term" value="P:sulfate assimilation"/>
    <property type="evidence" value="ECO:0007669"/>
    <property type="project" value="UniProtKB-UniRule"/>
</dbReference>
<evidence type="ECO:0000256" key="8">
    <source>
        <dbReference type="ARBA" id="ARBA00022679"/>
    </source>
</evidence>
<reference evidence="19 20" key="1">
    <citation type="submission" date="2019-03" db="EMBL/GenBank/DDBJ databases">
        <title>Biocontrol and xenobiotic degradation properties of endophytic Pseudomonas fluorescens strain BRZ63.</title>
        <authorList>
            <person name="Chlebek D.A."/>
            <person name="Pinski A."/>
            <person name="Zur J.P."/>
            <person name="Michalska J."/>
            <person name="Hupert-Kocurek K.T."/>
        </authorList>
    </citation>
    <scope>NUCLEOTIDE SEQUENCE [LARGE SCALE GENOMIC DNA]</scope>
    <source>
        <strain evidence="19 20">BRZ63</strain>
    </source>
</reference>
<evidence type="ECO:0000256" key="9">
    <source>
        <dbReference type="ARBA" id="ARBA00022695"/>
    </source>
</evidence>
<dbReference type="InterPro" id="IPR044138">
    <property type="entry name" value="CysN_II"/>
</dbReference>
<dbReference type="AlphaFoldDB" id="A0A4Y9T9H9"/>
<evidence type="ECO:0000256" key="7">
    <source>
        <dbReference type="ARBA" id="ARBA00022458"/>
    </source>
</evidence>
<comment type="similarity">
    <text evidence="5">In the C-terminal section; belongs to the APS kinase family.</text>
</comment>
<feature type="domain" description="Tr-type G" evidence="18">
    <location>
        <begin position="30"/>
        <end position="245"/>
    </location>
</feature>
<keyword evidence="8 16" id="KW-0808">Transferase</keyword>
<dbReference type="UniPathway" id="UPA00140">
    <property type="reaction ID" value="UER00204"/>
</dbReference>
<dbReference type="HAMAP" id="MF_00065">
    <property type="entry name" value="Adenylyl_sulf_kinase"/>
    <property type="match status" value="1"/>
</dbReference>
<evidence type="ECO:0000256" key="6">
    <source>
        <dbReference type="ARBA" id="ARBA00007237"/>
    </source>
</evidence>
<keyword evidence="9 16" id="KW-0548">Nucleotidyltransferase</keyword>
<dbReference type="NCBIfam" id="TIGR00455">
    <property type="entry name" value="apsK"/>
    <property type="match status" value="1"/>
</dbReference>
<dbReference type="FunFam" id="3.40.50.300:FF:000119">
    <property type="entry name" value="Sulfate adenylyltransferase subunit 1"/>
    <property type="match status" value="1"/>
</dbReference>
<dbReference type="InterPro" id="IPR009000">
    <property type="entry name" value="Transl_B-barrel_sf"/>
</dbReference>
<evidence type="ECO:0000256" key="1">
    <source>
        <dbReference type="ARBA" id="ARBA00001823"/>
    </source>
</evidence>
<dbReference type="NCBIfam" id="NF003478">
    <property type="entry name" value="PRK05124.1"/>
    <property type="match status" value="1"/>
</dbReference>
<dbReference type="InterPro" id="IPR031157">
    <property type="entry name" value="G_TR_CS"/>
</dbReference>
<evidence type="ECO:0000256" key="13">
    <source>
        <dbReference type="ARBA" id="ARBA00023134"/>
    </source>
</evidence>
<dbReference type="SUPFAM" id="SSF52540">
    <property type="entry name" value="P-loop containing nucleoside triphosphate hydrolases"/>
    <property type="match status" value="2"/>
</dbReference>
<dbReference type="Proteomes" id="UP000297322">
    <property type="component" value="Unassembled WGS sequence"/>
</dbReference>
<evidence type="ECO:0000256" key="16">
    <source>
        <dbReference type="HAMAP-Rule" id="MF_00062"/>
    </source>
</evidence>
<evidence type="ECO:0000256" key="11">
    <source>
        <dbReference type="ARBA" id="ARBA00022777"/>
    </source>
</evidence>
<comment type="similarity">
    <text evidence="16">Belongs to the TRAFAC class translation factor GTPase superfamily. Classic translation factor GTPase family. CysN/NodQ subfamily.</text>
</comment>
<dbReference type="InterPro" id="IPR044139">
    <property type="entry name" value="CysN_NoDQ_III"/>
</dbReference>
<dbReference type="InterPro" id="IPR009001">
    <property type="entry name" value="Transl_elong_EF1A/Init_IF2_C"/>
</dbReference>
<dbReference type="NCBIfam" id="NF004035">
    <property type="entry name" value="PRK05506.1"/>
    <property type="match status" value="1"/>
</dbReference>
<name>A0A4Y9T9H9_PSEFL</name>
<dbReference type="CDD" id="cd04166">
    <property type="entry name" value="CysN_ATPS"/>
    <property type="match status" value="1"/>
</dbReference>
<comment type="caution">
    <text evidence="19">The sequence shown here is derived from an EMBL/GenBank/DDBJ whole genome shotgun (WGS) entry which is preliminary data.</text>
</comment>
<feature type="binding site" evidence="16">
    <location>
        <begin position="39"/>
        <end position="46"/>
    </location>
    <ligand>
        <name>GTP</name>
        <dbReference type="ChEBI" id="CHEBI:37565"/>
    </ligand>
</feature>
<comment type="function">
    <text evidence="16">With CysD forms the ATP sulfurylase (ATPS) that catalyzes the adenylation of sulfate producing adenosine 5'-phosphosulfate (APS) and diphosphate, the first enzymatic step in sulfur assimilation pathway. APS synthesis involves the formation of a high-energy phosphoric-sulfuric acid anhydride bond driven by GTP hydrolysis by CysN coupled to ATP hydrolysis by CysD.</text>
</comment>
<dbReference type="SUPFAM" id="SSF50447">
    <property type="entry name" value="Translation proteins"/>
    <property type="match status" value="1"/>
</dbReference>
<comment type="function">
    <text evidence="2">APS kinase catalyzes the synthesis of activated sulfate.</text>
</comment>
<dbReference type="HAMAP" id="MF_00062">
    <property type="entry name" value="Sulf_adenylyltr_sub1"/>
    <property type="match status" value="1"/>
</dbReference>
<comment type="similarity">
    <text evidence="17">Belongs to the APS kinase family.</text>
</comment>
<dbReference type="NCBIfam" id="TIGR02034">
    <property type="entry name" value="CysN"/>
    <property type="match status" value="1"/>
</dbReference>
<keyword evidence="11 17" id="KW-0418">Kinase</keyword>
<dbReference type="InterPro" id="IPR050100">
    <property type="entry name" value="TRAFAC_GTPase_members"/>
</dbReference>
<feature type="binding site" evidence="16">
    <location>
        <begin position="173"/>
        <end position="176"/>
    </location>
    <ligand>
        <name>GTP</name>
        <dbReference type="ChEBI" id="CHEBI:37565"/>
    </ligand>
</feature>
<keyword evidence="14" id="KW-0511">Multifunctional enzyme</keyword>
<dbReference type="InterPro" id="IPR054696">
    <property type="entry name" value="GTP-eEF1A_C"/>
</dbReference>
<dbReference type="InterPro" id="IPR027417">
    <property type="entry name" value="P-loop_NTPase"/>
</dbReference>
<comment type="function">
    <text evidence="3 17">Catalyzes the synthesis of activated sulfate.</text>
</comment>
<accession>A0A4Y9T9H9</accession>
<comment type="pathway">
    <text evidence="16">Sulfur metabolism; hydrogen sulfide biosynthesis; sulfite from sulfate: step 1/3.</text>
</comment>
<dbReference type="GO" id="GO:0005524">
    <property type="term" value="F:ATP binding"/>
    <property type="evidence" value="ECO:0007669"/>
    <property type="project" value="UniProtKB-UniRule"/>
</dbReference>
<evidence type="ECO:0000256" key="12">
    <source>
        <dbReference type="ARBA" id="ARBA00022840"/>
    </source>
</evidence>
<dbReference type="Pfam" id="PF01583">
    <property type="entry name" value="APS_kinase"/>
    <property type="match status" value="1"/>
</dbReference>
<dbReference type="GO" id="GO:0003924">
    <property type="term" value="F:GTPase activity"/>
    <property type="evidence" value="ECO:0007669"/>
    <property type="project" value="InterPro"/>
</dbReference>
<keyword evidence="12 16" id="KW-0067">ATP-binding</keyword>
<dbReference type="SUPFAM" id="SSF50465">
    <property type="entry name" value="EF-Tu/eEF-1alpha/eIF2-gamma C-terminal domain"/>
    <property type="match status" value="1"/>
</dbReference>
<comment type="similarity">
    <text evidence="6">In the N-terminal section; belongs to the TRAFAC class translation factor GTPase superfamily. Classic translation factor GTPase family. CysN/NodQ subfamily.</text>
</comment>
<dbReference type="EMBL" id="SPVI01000016">
    <property type="protein sequence ID" value="TFW41075.1"/>
    <property type="molecule type" value="Genomic_DNA"/>
</dbReference>
<dbReference type="EC" id="2.7.1.25" evidence="17"/>
<dbReference type="InterPro" id="IPR011779">
    <property type="entry name" value="SO4_adenylTrfase_lsu"/>
</dbReference>
<comment type="pathway">
    <text evidence="4 17">Sulfur metabolism; hydrogen sulfide biosynthesis; sulfite from sulfate: step 2/3.</text>
</comment>
<feature type="binding site" evidence="17">
    <location>
        <begin position="474"/>
        <end position="481"/>
    </location>
    <ligand>
        <name>ATP</name>
        <dbReference type="ChEBI" id="CHEBI:30616"/>
    </ligand>
</feature>
<protein>
    <recommendedName>
        <fullName evidence="16 17">Multifunctional fusion protein</fullName>
    </recommendedName>
    <domain>
        <recommendedName>
            <fullName evidence="16">Sulfate adenylyltransferase subunit 1</fullName>
            <ecNumber evidence="16">2.7.7.4</ecNumber>
        </recommendedName>
        <alternativeName>
            <fullName evidence="16">ATP-sulfurylase large subunit</fullName>
        </alternativeName>
        <alternativeName>
            <fullName evidence="16">Sulfate adenylate transferase</fullName>
            <shortName evidence="16">SAT</shortName>
        </alternativeName>
    </domain>
    <domain>
        <recommendedName>
            <fullName evidence="17">Adenylyl-sulfate kinase</fullName>
            <ecNumber evidence="17">2.7.1.25</ecNumber>
        </recommendedName>
        <alternativeName>
            <fullName evidence="17">APS kinase</fullName>
        </alternativeName>
        <alternativeName>
            <fullName evidence="17">ATP adenosine-5'-phosphosulfate 3'-phosphotransferase</fullName>
        </alternativeName>
        <alternativeName>
            <fullName evidence="17">Adenosine-5'-phosphosulfate kinase</fullName>
        </alternativeName>
    </domain>
</protein>
<proteinExistence type="inferred from homology"/>